<keyword evidence="1" id="KW-0560">Oxidoreductase</keyword>
<reference evidence="5" key="1">
    <citation type="submission" date="2017-01" db="EMBL/GenBank/DDBJ databases">
        <authorList>
            <person name="Varghese N."/>
            <person name="Submissions S."/>
        </authorList>
    </citation>
    <scope>NUCLEOTIDE SEQUENCE [LARGE SCALE GENOMIC DNA]</scope>
    <source>
        <strain evidence="5">DSM 17126</strain>
    </source>
</reference>
<dbReference type="EMBL" id="FTNY01000001">
    <property type="protein sequence ID" value="SIS28762.1"/>
    <property type="molecule type" value="Genomic_DNA"/>
</dbReference>
<evidence type="ECO:0000313" key="5">
    <source>
        <dbReference type="Proteomes" id="UP000186373"/>
    </source>
</evidence>
<dbReference type="SUPFAM" id="SSF51905">
    <property type="entry name" value="FAD/NAD(P)-binding domain"/>
    <property type="match status" value="1"/>
</dbReference>
<organism evidence="4 5">
    <name type="scientific">Chryseobacterium shigense</name>
    <dbReference type="NCBI Taxonomy" id="297244"/>
    <lineage>
        <taxon>Bacteria</taxon>
        <taxon>Pseudomonadati</taxon>
        <taxon>Bacteroidota</taxon>
        <taxon>Flavobacteriia</taxon>
        <taxon>Flavobacteriales</taxon>
        <taxon>Weeksellaceae</taxon>
        <taxon>Chryseobacterium group</taxon>
        <taxon>Chryseobacterium</taxon>
    </lineage>
</organism>
<name>A0A1N7HVC9_9FLAO</name>
<keyword evidence="5" id="KW-1185">Reference proteome</keyword>
<protein>
    <submittedName>
        <fullName evidence="4">2-polyprenyl-6-methoxyphenol hydroxylase</fullName>
    </submittedName>
</protein>
<evidence type="ECO:0000313" key="4">
    <source>
        <dbReference type="EMBL" id="SIS28762.1"/>
    </source>
</evidence>
<dbReference type="Proteomes" id="UP000186373">
    <property type="component" value="Unassembled WGS sequence"/>
</dbReference>
<dbReference type="PANTHER" id="PTHR13789:SF309">
    <property type="entry name" value="PUTATIVE (AFU_ORTHOLOGUE AFUA_6G14510)-RELATED"/>
    <property type="match status" value="1"/>
</dbReference>
<keyword evidence="2" id="KW-0503">Monooxygenase</keyword>
<gene>
    <name evidence="4" type="ORF">SAMN05421639_101262</name>
</gene>
<dbReference type="PANTHER" id="PTHR13789">
    <property type="entry name" value="MONOOXYGENASE"/>
    <property type="match status" value="1"/>
</dbReference>
<feature type="domain" description="FAD-binding" evidence="3">
    <location>
        <begin position="4"/>
        <end position="304"/>
    </location>
</feature>
<evidence type="ECO:0000256" key="1">
    <source>
        <dbReference type="ARBA" id="ARBA00023002"/>
    </source>
</evidence>
<evidence type="ECO:0000259" key="3">
    <source>
        <dbReference type="Pfam" id="PF01494"/>
    </source>
</evidence>
<dbReference type="OrthoDB" id="9766816at2"/>
<dbReference type="Pfam" id="PF01494">
    <property type="entry name" value="FAD_binding_3"/>
    <property type="match status" value="1"/>
</dbReference>
<sequence>MNTISIIGAGIGGLALGNILKQHQLDFKVYESAPAIKPVGAGIMMAVNAMQIFDRLGLKEKIENAGNKIHGISITDESLKPITKTSIPDLEKKYNSCNVAIHRAELQRILAENIGYENIQLNHSLNKIEKKENYFLHFDNGIQAESTIVFGADGIKSKIRDQILPTGTIRNAGQKCWRGLATFDLPEQFNQEALEIWGKGKRFGFVKISDKKVYWYALVNEKKHKPTLNISDYFEDFHPLVLSILEATLEENIILNDIIDLSPIPFWHSENLCLIGDAAHATTPNMGQGACQAIEDAYIIGRLLETHQDFNVIFEKFQKIRRDKVNYIVSTSWKIGKISQWEKGNSLRNFLMRLIPESTNQKLAEKIIKLEM</sequence>
<dbReference type="GO" id="GO:0004497">
    <property type="term" value="F:monooxygenase activity"/>
    <property type="evidence" value="ECO:0007669"/>
    <property type="project" value="UniProtKB-KW"/>
</dbReference>
<dbReference type="GO" id="GO:0071949">
    <property type="term" value="F:FAD binding"/>
    <property type="evidence" value="ECO:0007669"/>
    <property type="project" value="InterPro"/>
</dbReference>
<dbReference type="AlphaFoldDB" id="A0A1N7HVC9"/>
<accession>A0A1N7HVC9</accession>
<dbReference type="InterPro" id="IPR002938">
    <property type="entry name" value="FAD-bd"/>
</dbReference>
<dbReference type="Gene3D" id="3.50.50.60">
    <property type="entry name" value="FAD/NAD(P)-binding domain"/>
    <property type="match status" value="1"/>
</dbReference>
<dbReference type="InterPro" id="IPR036188">
    <property type="entry name" value="FAD/NAD-bd_sf"/>
</dbReference>
<evidence type="ECO:0000256" key="2">
    <source>
        <dbReference type="ARBA" id="ARBA00023033"/>
    </source>
</evidence>
<dbReference type="InterPro" id="IPR050493">
    <property type="entry name" value="FAD-dep_Monooxygenase_BioMet"/>
</dbReference>
<dbReference type="PRINTS" id="PR00420">
    <property type="entry name" value="RNGMNOXGNASE"/>
</dbReference>
<proteinExistence type="predicted"/>
<dbReference type="RefSeq" id="WP_076504085.1">
    <property type="nucleotide sequence ID" value="NZ_FTNY01000001.1"/>
</dbReference>